<dbReference type="Proteomes" id="UP001142489">
    <property type="component" value="Unassembled WGS sequence"/>
</dbReference>
<gene>
    <name evidence="1" type="ORF">JRQ81_012288</name>
</gene>
<keyword evidence="2" id="KW-1185">Reference proteome</keyword>
<sequence length="96" mass="10858">GIPIDNRLCVCGNPALEDLAHYVLDCPLYSNIREKFLQHILKKVENRSISEKLSFLLQTSNLDIINRVAIFAFKAAICRAKYLDGIGVKCYKDSEV</sequence>
<accession>A0A9Q1AQ05</accession>
<feature type="non-terminal residue" evidence="1">
    <location>
        <position position="1"/>
    </location>
</feature>
<name>A0A9Q1AQ05_9SAUR</name>
<evidence type="ECO:0000313" key="2">
    <source>
        <dbReference type="Proteomes" id="UP001142489"/>
    </source>
</evidence>
<evidence type="ECO:0000313" key="1">
    <source>
        <dbReference type="EMBL" id="KAJ7303345.1"/>
    </source>
</evidence>
<dbReference type="OrthoDB" id="6156930at2759"/>
<organism evidence="1 2">
    <name type="scientific">Phrynocephalus forsythii</name>
    <dbReference type="NCBI Taxonomy" id="171643"/>
    <lineage>
        <taxon>Eukaryota</taxon>
        <taxon>Metazoa</taxon>
        <taxon>Chordata</taxon>
        <taxon>Craniata</taxon>
        <taxon>Vertebrata</taxon>
        <taxon>Euteleostomi</taxon>
        <taxon>Lepidosauria</taxon>
        <taxon>Squamata</taxon>
        <taxon>Bifurcata</taxon>
        <taxon>Unidentata</taxon>
        <taxon>Episquamata</taxon>
        <taxon>Toxicofera</taxon>
        <taxon>Iguania</taxon>
        <taxon>Acrodonta</taxon>
        <taxon>Agamidae</taxon>
        <taxon>Agaminae</taxon>
        <taxon>Phrynocephalus</taxon>
    </lineage>
</organism>
<dbReference type="AlphaFoldDB" id="A0A9Q1AQ05"/>
<evidence type="ECO:0008006" key="3">
    <source>
        <dbReference type="Google" id="ProtNLM"/>
    </source>
</evidence>
<dbReference type="EMBL" id="JAPFRF010000024">
    <property type="protein sequence ID" value="KAJ7303345.1"/>
    <property type="molecule type" value="Genomic_DNA"/>
</dbReference>
<protein>
    <recommendedName>
        <fullName evidence="3">Reverse transcriptase</fullName>
    </recommendedName>
</protein>
<reference evidence="1" key="1">
    <citation type="journal article" date="2023" name="DNA Res.">
        <title>Chromosome-level genome assembly of Phrynocephalus forsythii using third-generation DNA sequencing and Hi-C analysis.</title>
        <authorList>
            <person name="Qi Y."/>
            <person name="Zhao W."/>
            <person name="Zhao Y."/>
            <person name="Niu C."/>
            <person name="Cao S."/>
            <person name="Zhang Y."/>
        </authorList>
    </citation>
    <scope>NUCLEOTIDE SEQUENCE</scope>
    <source>
        <tissue evidence="1">Muscle</tissue>
    </source>
</reference>
<comment type="caution">
    <text evidence="1">The sequence shown here is derived from an EMBL/GenBank/DDBJ whole genome shotgun (WGS) entry which is preliminary data.</text>
</comment>
<proteinExistence type="predicted"/>